<sequence>MDGIDPAWAWISAGLALAAAEILLPGYFLIWIGLAALVTGTLTLASGVALVPQLGLFAVVTVLSVLVARRWTTEVLPDETLMLNDPAARLIDSIVIVEETVNADHGRVRVADGTWPARGDPARPGDKVRVVAVENGCLIVTRRRRSGQGRGNR</sequence>
<protein>
    <submittedName>
        <fullName evidence="6">NfeD family protein</fullName>
    </submittedName>
</protein>
<dbReference type="RefSeq" id="WP_216319049.1">
    <property type="nucleotide sequence ID" value="NZ_JAHKRT010000001.1"/>
</dbReference>
<reference evidence="6 7" key="1">
    <citation type="submission" date="2021-06" db="EMBL/GenBank/DDBJ databases">
        <title>Sphingomonas sp. XMGL2, whole genome shotgun sequencing project.</title>
        <authorList>
            <person name="Zhao G."/>
            <person name="Shen L."/>
        </authorList>
    </citation>
    <scope>NUCLEOTIDE SEQUENCE [LARGE SCALE GENOMIC DNA]</scope>
    <source>
        <strain evidence="6 7">XMGL2</strain>
    </source>
</reference>
<evidence type="ECO:0000256" key="4">
    <source>
        <dbReference type="SAM" id="Phobius"/>
    </source>
</evidence>
<name>A0ABS6BE53_9SPHN</name>
<dbReference type="PANTHER" id="PTHR33507">
    <property type="entry name" value="INNER MEMBRANE PROTEIN YBBJ"/>
    <property type="match status" value="1"/>
</dbReference>
<feature type="transmembrane region" description="Helical" evidence="4">
    <location>
        <begin position="7"/>
        <end position="32"/>
    </location>
</feature>
<dbReference type="InterPro" id="IPR002810">
    <property type="entry name" value="NfeD-like_C"/>
</dbReference>
<evidence type="ECO:0000313" key="7">
    <source>
        <dbReference type="Proteomes" id="UP000776276"/>
    </source>
</evidence>
<evidence type="ECO:0000256" key="2">
    <source>
        <dbReference type="ARBA" id="ARBA00022989"/>
    </source>
</evidence>
<keyword evidence="3 4" id="KW-0472">Membrane</keyword>
<comment type="caution">
    <text evidence="6">The sequence shown here is derived from an EMBL/GenBank/DDBJ whole genome shotgun (WGS) entry which is preliminary data.</text>
</comment>
<evidence type="ECO:0000259" key="5">
    <source>
        <dbReference type="Pfam" id="PF01957"/>
    </source>
</evidence>
<evidence type="ECO:0000256" key="3">
    <source>
        <dbReference type="ARBA" id="ARBA00023136"/>
    </source>
</evidence>
<evidence type="ECO:0000256" key="1">
    <source>
        <dbReference type="ARBA" id="ARBA00022692"/>
    </source>
</evidence>
<proteinExistence type="predicted"/>
<gene>
    <name evidence="6" type="ORF">KOF26_01840</name>
</gene>
<keyword evidence="1 4" id="KW-0812">Transmembrane</keyword>
<dbReference type="PANTHER" id="PTHR33507:SF3">
    <property type="entry name" value="INNER MEMBRANE PROTEIN YBBJ"/>
    <property type="match status" value="1"/>
</dbReference>
<organism evidence="6 7">
    <name type="scientific">Sphingomonas quercus</name>
    <dbReference type="NCBI Taxonomy" id="2842451"/>
    <lineage>
        <taxon>Bacteria</taxon>
        <taxon>Pseudomonadati</taxon>
        <taxon>Pseudomonadota</taxon>
        <taxon>Alphaproteobacteria</taxon>
        <taxon>Sphingomonadales</taxon>
        <taxon>Sphingomonadaceae</taxon>
        <taxon>Sphingomonas</taxon>
    </lineage>
</organism>
<dbReference type="InterPro" id="IPR052165">
    <property type="entry name" value="Membrane_assoc_protease"/>
</dbReference>
<dbReference type="Proteomes" id="UP000776276">
    <property type="component" value="Unassembled WGS sequence"/>
</dbReference>
<feature type="transmembrane region" description="Helical" evidence="4">
    <location>
        <begin position="44"/>
        <end position="68"/>
    </location>
</feature>
<accession>A0ABS6BE53</accession>
<feature type="domain" description="NfeD-like C-terminal" evidence="5">
    <location>
        <begin position="88"/>
        <end position="142"/>
    </location>
</feature>
<dbReference type="EMBL" id="JAHKRT010000001">
    <property type="protein sequence ID" value="MBU3076593.1"/>
    <property type="molecule type" value="Genomic_DNA"/>
</dbReference>
<dbReference type="Pfam" id="PF01957">
    <property type="entry name" value="NfeD"/>
    <property type="match status" value="1"/>
</dbReference>
<evidence type="ECO:0000313" key="6">
    <source>
        <dbReference type="EMBL" id="MBU3076593.1"/>
    </source>
</evidence>
<keyword evidence="7" id="KW-1185">Reference proteome</keyword>
<keyword evidence="2 4" id="KW-1133">Transmembrane helix</keyword>